<dbReference type="InterPro" id="IPR020556">
    <property type="entry name" value="Amidase_CS"/>
</dbReference>
<feature type="domain" description="Amidase" evidence="2">
    <location>
        <begin position="24"/>
        <end position="443"/>
    </location>
</feature>
<dbReference type="InterPro" id="IPR000120">
    <property type="entry name" value="Amidase"/>
</dbReference>
<evidence type="ECO:0000256" key="1">
    <source>
        <dbReference type="ARBA" id="ARBA00009199"/>
    </source>
</evidence>
<dbReference type="EMBL" id="BSUO01000001">
    <property type="protein sequence ID" value="GMA40603.1"/>
    <property type="molecule type" value="Genomic_DNA"/>
</dbReference>
<dbReference type="Pfam" id="PF01425">
    <property type="entry name" value="Amidase"/>
    <property type="match status" value="1"/>
</dbReference>
<dbReference type="Gene3D" id="3.90.1300.10">
    <property type="entry name" value="Amidase signature (AS) domain"/>
    <property type="match status" value="1"/>
</dbReference>
<evidence type="ECO:0000313" key="3">
    <source>
        <dbReference type="EMBL" id="GMA40603.1"/>
    </source>
</evidence>
<dbReference type="InterPro" id="IPR023631">
    <property type="entry name" value="Amidase_dom"/>
</dbReference>
<comment type="caution">
    <text evidence="3">The sequence shown here is derived from an EMBL/GenBank/DDBJ whole genome shotgun (WGS) entry which is preliminary data.</text>
</comment>
<reference evidence="4" key="1">
    <citation type="journal article" date="2019" name="Int. J. Syst. Evol. Microbiol.">
        <title>The Global Catalogue of Microorganisms (GCM) 10K type strain sequencing project: providing services to taxonomists for standard genome sequencing and annotation.</title>
        <authorList>
            <consortium name="The Broad Institute Genomics Platform"/>
            <consortium name="The Broad Institute Genome Sequencing Center for Infectious Disease"/>
            <person name="Wu L."/>
            <person name="Ma J."/>
        </authorList>
    </citation>
    <scope>NUCLEOTIDE SEQUENCE [LARGE SCALE GENOMIC DNA]</scope>
    <source>
        <strain evidence="4">NBRC 113072</strain>
    </source>
</reference>
<dbReference type="SUPFAM" id="SSF75304">
    <property type="entry name" value="Amidase signature (AS) enzymes"/>
    <property type="match status" value="1"/>
</dbReference>
<dbReference type="PANTHER" id="PTHR11895">
    <property type="entry name" value="TRANSAMIDASE"/>
    <property type="match status" value="1"/>
</dbReference>
<dbReference type="PROSITE" id="PS00571">
    <property type="entry name" value="AMIDASES"/>
    <property type="match status" value="1"/>
</dbReference>
<keyword evidence="4" id="KW-1185">Reference proteome</keyword>
<comment type="similarity">
    <text evidence="1">Belongs to the amidase family.</text>
</comment>
<protein>
    <submittedName>
        <fullName evidence="3">Amidase</fullName>
    </submittedName>
</protein>
<dbReference type="PANTHER" id="PTHR11895:SF7">
    <property type="entry name" value="GLUTAMYL-TRNA(GLN) AMIDOTRANSFERASE SUBUNIT A, MITOCHONDRIAL"/>
    <property type="match status" value="1"/>
</dbReference>
<accession>A0ABQ6ITH7</accession>
<evidence type="ECO:0000259" key="2">
    <source>
        <dbReference type="Pfam" id="PF01425"/>
    </source>
</evidence>
<name>A0ABQ6ITH7_9MICO</name>
<dbReference type="InterPro" id="IPR036928">
    <property type="entry name" value="AS_sf"/>
</dbReference>
<sequence length="463" mass="48863">MHPYEMTALQAGAAIRARELSPVELLDSVLARIEAVDDRVGAFVTVTEDFAREAAQRAADEIAQGHDRGPLHGVTVGVKDLVDTAGIRTTSSSRTMADNVPTCDAAVVERLAEAGAVMVGKTHTHEFAFGVITPTTRNPWNLDHIPGGSSGGSGAALAAGMCHLAIGTDTGGSIRIPASVNGVVGLKPTYGRVSRRGIASLSWALDHVGPMARTVADAAAMLQALAGYDRSDPGSRDVPAADYAATLGEGVAGMRLGLPRTYFFDNVDPAVEAAVRAAADRLAEAGAEVVEVDVPVPEAYMPTEYMIFLSEASAYHQTRIREQAEDFEPDVRLLLEAGEMLLATDYIKALRVRTLIQNGWRDLFERPLDAVLAPTLPNVAAKVGQKEFTHGEAEAIIDSYVRLSAPGNLTGLPALSVPCGFDGQGLPIGLQVLGRPFDEATVLRVGAAWESINPDAGQMPNLI</sequence>
<evidence type="ECO:0000313" key="4">
    <source>
        <dbReference type="Proteomes" id="UP001157126"/>
    </source>
</evidence>
<proteinExistence type="inferred from homology"/>
<gene>
    <name evidence="3" type="ORF">GCM10025883_26480</name>
</gene>
<organism evidence="3 4">
    <name type="scientific">Mobilicoccus caccae</name>
    <dbReference type="NCBI Taxonomy" id="1859295"/>
    <lineage>
        <taxon>Bacteria</taxon>
        <taxon>Bacillati</taxon>
        <taxon>Actinomycetota</taxon>
        <taxon>Actinomycetes</taxon>
        <taxon>Micrococcales</taxon>
        <taxon>Dermatophilaceae</taxon>
        <taxon>Mobilicoccus</taxon>
    </lineage>
</organism>
<dbReference type="Proteomes" id="UP001157126">
    <property type="component" value="Unassembled WGS sequence"/>
</dbReference>